<sequence>MFNGVILKWVFMRKINKPPISLRRLIHFMHRKKNNIALIVGTMIDDRKIHEIPTIKVTTLRFTKMARAMIIMARGECLTFD</sequence>
<feature type="domain" description="Large ribosomal subunit protein uL15/eL18" evidence="4">
    <location>
        <begin position="2"/>
        <end position="81"/>
    </location>
</feature>
<keyword evidence="3" id="KW-0687">Ribonucleoprotein</keyword>
<dbReference type="AlphaFoldDB" id="A0A2I0XE89"/>
<dbReference type="InterPro" id="IPR021131">
    <property type="entry name" value="Ribosomal_uL15/eL18"/>
</dbReference>
<dbReference type="PANTHER" id="PTHR10934:SF2">
    <property type="entry name" value="LARGE RIBOSOMAL SUBUNIT PROTEIN EL18"/>
    <property type="match status" value="1"/>
</dbReference>
<evidence type="ECO:0000313" key="6">
    <source>
        <dbReference type="Proteomes" id="UP000233837"/>
    </source>
</evidence>
<dbReference type="Gene3D" id="3.100.10.10">
    <property type="match status" value="1"/>
</dbReference>
<keyword evidence="2 5" id="KW-0689">Ribosomal protein</keyword>
<dbReference type="SUPFAM" id="SSF52080">
    <property type="entry name" value="Ribosomal proteins L15p and L18e"/>
    <property type="match status" value="1"/>
</dbReference>
<accession>A0A2I0XE89</accession>
<evidence type="ECO:0000313" key="5">
    <source>
        <dbReference type="EMBL" id="PKU86225.1"/>
    </source>
</evidence>
<dbReference type="GO" id="GO:0006412">
    <property type="term" value="P:translation"/>
    <property type="evidence" value="ECO:0007669"/>
    <property type="project" value="InterPro"/>
</dbReference>
<evidence type="ECO:0000259" key="4">
    <source>
        <dbReference type="Pfam" id="PF17135"/>
    </source>
</evidence>
<organism evidence="5 6">
    <name type="scientific">Dendrobium catenatum</name>
    <dbReference type="NCBI Taxonomy" id="906689"/>
    <lineage>
        <taxon>Eukaryota</taxon>
        <taxon>Viridiplantae</taxon>
        <taxon>Streptophyta</taxon>
        <taxon>Embryophyta</taxon>
        <taxon>Tracheophyta</taxon>
        <taxon>Spermatophyta</taxon>
        <taxon>Magnoliopsida</taxon>
        <taxon>Liliopsida</taxon>
        <taxon>Asparagales</taxon>
        <taxon>Orchidaceae</taxon>
        <taxon>Epidendroideae</taxon>
        <taxon>Malaxideae</taxon>
        <taxon>Dendrobiinae</taxon>
        <taxon>Dendrobium</taxon>
    </lineage>
</organism>
<gene>
    <name evidence="5" type="primary">RPL18B</name>
    <name evidence="5" type="ORF">MA16_Dca002056</name>
</gene>
<dbReference type="InterPro" id="IPR036227">
    <property type="entry name" value="Ribosomal_uL15/eL18_sf"/>
</dbReference>
<protein>
    <submittedName>
        <fullName evidence="5">60S ribosomal protein L18-2</fullName>
    </submittedName>
</protein>
<dbReference type="Pfam" id="PF17135">
    <property type="entry name" value="Ribosomal_L18"/>
    <property type="match status" value="1"/>
</dbReference>
<reference evidence="5 6" key="1">
    <citation type="journal article" date="2016" name="Sci. Rep.">
        <title>The Dendrobium catenatum Lindl. genome sequence provides insights into polysaccharide synthase, floral development and adaptive evolution.</title>
        <authorList>
            <person name="Zhang G.Q."/>
            <person name="Xu Q."/>
            <person name="Bian C."/>
            <person name="Tsai W.C."/>
            <person name="Yeh C.M."/>
            <person name="Liu K.W."/>
            <person name="Yoshida K."/>
            <person name="Zhang L.S."/>
            <person name="Chang S.B."/>
            <person name="Chen F."/>
            <person name="Shi Y."/>
            <person name="Su Y.Y."/>
            <person name="Zhang Y.Q."/>
            <person name="Chen L.J."/>
            <person name="Yin Y."/>
            <person name="Lin M."/>
            <person name="Huang H."/>
            <person name="Deng H."/>
            <person name="Wang Z.W."/>
            <person name="Zhu S.L."/>
            <person name="Zhao X."/>
            <person name="Deng C."/>
            <person name="Niu S.C."/>
            <person name="Huang J."/>
            <person name="Wang M."/>
            <person name="Liu G.H."/>
            <person name="Yang H.J."/>
            <person name="Xiao X.J."/>
            <person name="Hsiao Y.Y."/>
            <person name="Wu W.L."/>
            <person name="Chen Y.Y."/>
            <person name="Mitsuda N."/>
            <person name="Ohme-Takagi M."/>
            <person name="Luo Y.B."/>
            <person name="Van de Peer Y."/>
            <person name="Liu Z.J."/>
        </authorList>
    </citation>
    <scope>NUCLEOTIDE SEQUENCE [LARGE SCALE GENOMIC DNA]</scope>
    <source>
        <tissue evidence="5">The whole plant</tissue>
    </source>
</reference>
<dbReference type="GO" id="GO:0003723">
    <property type="term" value="F:RNA binding"/>
    <property type="evidence" value="ECO:0007669"/>
    <property type="project" value="TreeGrafter"/>
</dbReference>
<dbReference type="GO" id="GO:0003735">
    <property type="term" value="F:structural constituent of ribosome"/>
    <property type="evidence" value="ECO:0007669"/>
    <property type="project" value="InterPro"/>
</dbReference>
<dbReference type="InterPro" id="IPR000039">
    <property type="entry name" value="Ribosomal_eL18"/>
</dbReference>
<dbReference type="EMBL" id="KZ501954">
    <property type="protein sequence ID" value="PKU86225.1"/>
    <property type="molecule type" value="Genomic_DNA"/>
</dbReference>
<dbReference type="GO" id="GO:0022625">
    <property type="term" value="C:cytosolic large ribosomal subunit"/>
    <property type="evidence" value="ECO:0007669"/>
    <property type="project" value="TreeGrafter"/>
</dbReference>
<evidence type="ECO:0000256" key="1">
    <source>
        <dbReference type="ARBA" id="ARBA00006815"/>
    </source>
</evidence>
<evidence type="ECO:0000256" key="2">
    <source>
        <dbReference type="ARBA" id="ARBA00022980"/>
    </source>
</evidence>
<dbReference type="Proteomes" id="UP000233837">
    <property type="component" value="Unassembled WGS sequence"/>
</dbReference>
<comment type="similarity">
    <text evidence="1">Belongs to the eukaryotic ribosomal protein eL18 family.</text>
</comment>
<evidence type="ECO:0000256" key="3">
    <source>
        <dbReference type="ARBA" id="ARBA00023274"/>
    </source>
</evidence>
<dbReference type="STRING" id="906689.A0A2I0XE89"/>
<reference evidence="5 6" key="2">
    <citation type="journal article" date="2017" name="Nature">
        <title>The Apostasia genome and the evolution of orchids.</title>
        <authorList>
            <person name="Zhang G.Q."/>
            <person name="Liu K.W."/>
            <person name="Li Z."/>
            <person name="Lohaus R."/>
            <person name="Hsiao Y.Y."/>
            <person name="Niu S.C."/>
            <person name="Wang J.Y."/>
            <person name="Lin Y.C."/>
            <person name="Xu Q."/>
            <person name="Chen L.J."/>
            <person name="Yoshida K."/>
            <person name="Fujiwara S."/>
            <person name="Wang Z.W."/>
            <person name="Zhang Y.Q."/>
            <person name="Mitsuda N."/>
            <person name="Wang M."/>
            <person name="Liu G.H."/>
            <person name="Pecoraro L."/>
            <person name="Huang H.X."/>
            <person name="Xiao X.J."/>
            <person name="Lin M."/>
            <person name="Wu X.Y."/>
            <person name="Wu W.L."/>
            <person name="Chen Y.Y."/>
            <person name="Chang S.B."/>
            <person name="Sakamoto S."/>
            <person name="Ohme-Takagi M."/>
            <person name="Yagi M."/>
            <person name="Zeng S.J."/>
            <person name="Shen C.Y."/>
            <person name="Yeh C.M."/>
            <person name="Luo Y.B."/>
            <person name="Tsai W.C."/>
            <person name="Van de Peer Y."/>
            <person name="Liu Z.J."/>
        </authorList>
    </citation>
    <scope>NUCLEOTIDE SEQUENCE [LARGE SCALE GENOMIC DNA]</scope>
    <source>
        <tissue evidence="5">The whole plant</tissue>
    </source>
</reference>
<keyword evidence="6" id="KW-1185">Reference proteome</keyword>
<proteinExistence type="inferred from homology"/>
<name>A0A2I0XE89_9ASPA</name>
<dbReference type="PANTHER" id="PTHR10934">
    <property type="entry name" value="60S RIBOSOMAL PROTEIN L18"/>
    <property type="match status" value="1"/>
</dbReference>